<evidence type="ECO:0000313" key="2">
    <source>
        <dbReference type="EMBL" id="QDL11150.1"/>
    </source>
</evidence>
<accession>A0A856MM33</accession>
<dbReference type="AlphaFoldDB" id="A0A856MM33"/>
<dbReference type="Proteomes" id="UP000503129">
    <property type="component" value="Chromosome"/>
</dbReference>
<feature type="region of interest" description="Disordered" evidence="1">
    <location>
        <begin position="67"/>
        <end position="94"/>
    </location>
</feature>
<gene>
    <name evidence="2" type="ORF">DP114_27565</name>
</gene>
<protein>
    <submittedName>
        <fullName evidence="2">Uncharacterized protein</fullName>
    </submittedName>
</protein>
<dbReference type="KEGG" id="bsen:DP114_27565"/>
<dbReference type="EMBL" id="CP030118">
    <property type="protein sequence ID" value="QDL11150.1"/>
    <property type="molecule type" value="Genomic_DNA"/>
</dbReference>
<sequence>MAQSATRKGQYWLTPHARHLLQRGEPSAVATTVKARRLGCFPRQTLGEPPQGAALRNAVAPQRLKSRTVRQHGAGGETSAAGGEPLRWRASTAGGSPSVGIWRPGFPACSHDCVSPWEIACGVFPTARHLA</sequence>
<keyword evidence="3" id="KW-1185">Reference proteome</keyword>
<proteinExistence type="predicted"/>
<evidence type="ECO:0000256" key="1">
    <source>
        <dbReference type="SAM" id="MobiDB-lite"/>
    </source>
</evidence>
<name>A0A856MM33_9CYAN</name>
<organism evidence="2 3">
    <name type="scientific">Brasilonema sennae CENA114</name>
    <dbReference type="NCBI Taxonomy" id="415709"/>
    <lineage>
        <taxon>Bacteria</taxon>
        <taxon>Bacillati</taxon>
        <taxon>Cyanobacteriota</taxon>
        <taxon>Cyanophyceae</taxon>
        <taxon>Nostocales</taxon>
        <taxon>Scytonemataceae</taxon>
        <taxon>Brasilonema</taxon>
        <taxon>Bromeliae group (in: Brasilonema)</taxon>
    </lineage>
</organism>
<evidence type="ECO:0000313" key="3">
    <source>
        <dbReference type="Proteomes" id="UP000503129"/>
    </source>
</evidence>
<reference evidence="2 3" key="1">
    <citation type="submission" date="2018-06" db="EMBL/GenBank/DDBJ databases">
        <title>Comparative genomics of Brasilonema spp. strains.</title>
        <authorList>
            <person name="Alvarenga D.O."/>
            <person name="Fiore M.F."/>
            <person name="Varani A.M."/>
        </authorList>
    </citation>
    <scope>NUCLEOTIDE SEQUENCE [LARGE SCALE GENOMIC DNA]</scope>
    <source>
        <strain evidence="2 3">CENA114</strain>
    </source>
</reference>
<dbReference type="RefSeq" id="WP_171977618.1">
    <property type="nucleotide sequence ID" value="NZ_CAWOXK010000001.1"/>
</dbReference>